<accession>A0ABW8ICL4</accession>
<reference evidence="2 3" key="1">
    <citation type="submission" date="2023-07" db="EMBL/GenBank/DDBJ databases">
        <title>Bacillus lucianemedeirus sp. nov, a new species isolated from an immunobiological production facility.</title>
        <authorList>
            <person name="Costa L.V."/>
            <person name="Miranda R.V.S.L."/>
            <person name="Brandao M.L.L."/>
            <person name="Reis C.M.F."/>
            <person name="Frazao A.M."/>
            <person name="Cruz F.V."/>
            <person name="Baio P.V.P."/>
            <person name="Veras J.F.C."/>
            <person name="Ramos J.N."/>
            <person name="Vieira V."/>
        </authorList>
    </citation>
    <scope>NUCLEOTIDE SEQUENCE [LARGE SCALE GENOMIC DNA]</scope>
    <source>
        <strain evidence="2 3">B190/17</strain>
    </source>
</reference>
<evidence type="ECO:0000313" key="2">
    <source>
        <dbReference type="EMBL" id="MFK2827251.1"/>
    </source>
</evidence>
<dbReference type="GO" id="GO:0016798">
    <property type="term" value="F:hydrolase activity, acting on glycosyl bonds"/>
    <property type="evidence" value="ECO:0007669"/>
    <property type="project" value="UniProtKB-KW"/>
</dbReference>
<dbReference type="InterPro" id="IPR020004">
    <property type="entry name" value="UDP-GlcNAc_Epase"/>
</dbReference>
<proteinExistence type="predicted"/>
<protein>
    <submittedName>
        <fullName evidence="2">UDP-N-acetylglucosamine 2-epimerase</fullName>
        <ecNumber evidence="2">3.2.1.183</ecNumber>
    </submittedName>
</protein>
<feature type="domain" description="UDP-N-acetylglucosamine 2-epimerase" evidence="1">
    <location>
        <begin position="24"/>
        <end position="370"/>
    </location>
</feature>
<organism evidence="2 3">
    <name type="scientific">Bacillus lumedeiriae</name>
    <dbReference type="NCBI Taxonomy" id="3058829"/>
    <lineage>
        <taxon>Bacteria</taxon>
        <taxon>Bacillati</taxon>
        <taxon>Bacillota</taxon>
        <taxon>Bacilli</taxon>
        <taxon>Bacillales</taxon>
        <taxon>Bacillaceae</taxon>
        <taxon>Bacillus</taxon>
    </lineage>
</organism>
<gene>
    <name evidence="2" type="primary">neuC</name>
    <name evidence="2" type="ORF">QYG89_16665</name>
</gene>
<dbReference type="SUPFAM" id="SSF53756">
    <property type="entry name" value="UDP-Glycosyltransferase/glycogen phosphorylase"/>
    <property type="match status" value="1"/>
</dbReference>
<dbReference type="Gene3D" id="3.40.50.2000">
    <property type="entry name" value="Glycogen Phosphorylase B"/>
    <property type="match status" value="2"/>
</dbReference>
<dbReference type="NCBIfam" id="TIGR03568">
    <property type="entry name" value="NeuC_NnaA"/>
    <property type="match status" value="1"/>
</dbReference>
<dbReference type="CDD" id="cd03786">
    <property type="entry name" value="GTB_UDP-GlcNAc_2-Epimerase"/>
    <property type="match status" value="1"/>
</dbReference>
<keyword evidence="2" id="KW-0378">Hydrolase</keyword>
<dbReference type="PANTHER" id="PTHR43174">
    <property type="entry name" value="UDP-N-ACETYLGLUCOSAMINE 2-EPIMERASE"/>
    <property type="match status" value="1"/>
</dbReference>
<keyword evidence="3" id="KW-1185">Reference proteome</keyword>
<dbReference type="Pfam" id="PF02350">
    <property type="entry name" value="Epimerase_2"/>
    <property type="match status" value="1"/>
</dbReference>
<dbReference type="PANTHER" id="PTHR43174:SF3">
    <property type="entry name" value="UDP-N-ACETYLGLUCOSAMINE 2-EPIMERASE"/>
    <property type="match status" value="1"/>
</dbReference>
<keyword evidence="2" id="KW-0326">Glycosidase</keyword>
<comment type="caution">
    <text evidence="2">The sequence shown here is derived from an EMBL/GenBank/DDBJ whole genome shotgun (WGS) entry which is preliminary data.</text>
</comment>
<dbReference type="RefSeq" id="WP_404319339.1">
    <property type="nucleotide sequence ID" value="NZ_JAUIYO010000030.1"/>
</dbReference>
<dbReference type="EMBL" id="JAUIYO010000030">
    <property type="protein sequence ID" value="MFK2827251.1"/>
    <property type="molecule type" value="Genomic_DNA"/>
</dbReference>
<dbReference type="EC" id="3.2.1.183" evidence="2"/>
<name>A0ABW8ICL4_9BACI</name>
<dbReference type="InterPro" id="IPR003331">
    <property type="entry name" value="UDP_GlcNAc_Epimerase_2_dom"/>
</dbReference>
<sequence length="386" mass="43161">MTKRKICVVTGTRAEYGVLYWLMKEIQADDELELQLVVTGMHLSPEFGLTYKQIEEDGFAIDEKVEMLISGDTPSAIAKSIGLGTIGFSDTFVRLQPDILILLGDRFEILSAAQTALVMRIPVAHISGGELTEGVIDESIRHAITKMSHIHFPANEEYRNRVIQLGEKPSSVFNVGDPGVESIRKMKLLSINELNDFYGMKLSKLFLVTFHPSTLEVQTAEDQMKNLLLALDFFPEYQVIFTKSNADTDGRRINELIDEYTANNTQRVKSFFSLGQLRYLSTLNYSNAVIGNSSSGIIEAPVLSVPTVNIGERQKGRLKASTIIDCIPTVDEIAKSINTAVSEDFQQTLNQVELKYDGFTTSKEIKKVLKNIDVQDIIKKTFYDIS</sequence>
<evidence type="ECO:0000259" key="1">
    <source>
        <dbReference type="Pfam" id="PF02350"/>
    </source>
</evidence>
<evidence type="ECO:0000313" key="3">
    <source>
        <dbReference type="Proteomes" id="UP001619911"/>
    </source>
</evidence>
<dbReference type="Proteomes" id="UP001619911">
    <property type="component" value="Unassembled WGS sequence"/>
</dbReference>
<dbReference type="InterPro" id="IPR029767">
    <property type="entry name" value="WecB-like"/>
</dbReference>